<keyword evidence="8" id="KW-1185">Reference proteome</keyword>
<gene>
    <name evidence="7" type="ORF">GLV81_12450</name>
</gene>
<protein>
    <recommendedName>
        <fullName evidence="6">RDD domain-containing protein</fullName>
    </recommendedName>
</protein>
<evidence type="ECO:0000256" key="4">
    <source>
        <dbReference type="ARBA" id="ARBA00023136"/>
    </source>
</evidence>
<evidence type="ECO:0000256" key="5">
    <source>
        <dbReference type="SAM" id="Phobius"/>
    </source>
</evidence>
<reference evidence="7 8" key="1">
    <citation type="submission" date="2019-11" db="EMBL/GenBank/DDBJ databases">
        <authorList>
            <person name="Im W.T."/>
        </authorList>
    </citation>
    <scope>NUCLEOTIDE SEQUENCE [LARGE SCALE GENOMIC DNA]</scope>
    <source>
        <strain evidence="7 8">SB-02</strain>
    </source>
</reference>
<dbReference type="PANTHER" id="PTHR38480:SF1">
    <property type="entry name" value="SLR0254 PROTEIN"/>
    <property type="match status" value="1"/>
</dbReference>
<evidence type="ECO:0000256" key="1">
    <source>
        <dbReference type="ARBA" id="ARBA00004141"/>
    </source>
</evidence>
<keyword evidence="2 5" id="KW-0812">Transmembrane</keyword>
<accession>A0A6I6GAX8</accession>
<dbReference type="GO" id="GO:0016020">
    <property type="term" value="C:membrane"/>
    <property type="evidence" value="ECO:0007669"/>
    <property type="project" value="UniProtKB-SubCell"/>
</dbReference>
<proteinExistence type="predicted"/>
<dbReference type="AlphaFoldDB" id="A0A6I6GAX8"/>
<evidence type="ECO:0000256" key="3">
    <source>
        <dbReference type="ARBA" id="ARBA00022989"/>
    </source>
</evidence>
<evidence type="ECO:0000259" key="6">
    <source>
        <dbReference type="Pfam" id="PF06271"/>
    </source>
</evidence>
<feature type="transmembrane region" description="Helical" evidence="5">
    <location>
        <begin position="21"/>
        <end position="39"/>
    </location>
</feature>
<feature type="transmembrane region" description="Helical" evidence="5">
    <location>
        <begin position="133"/>
        <end position="152"/>
    </location>
</feature>
<evidence type="ECO:0000313" key="8">
    <source>
        <dbReference type="Proteomes" id="UP000426027"/>
    </source>
</evidence>
<dbReference type="RefSeq" id="WP_157479156.1">
    <property type="nucleotide sequence ID" value="NZ_CP046566.1"/>
</dbReference>
<feature type="domain" description="RDD" evidence="6">
    <location>
        <begin position="19"/>
        <end position="165"/>
    </location>
</feature>
<dbReference type="KEGG" id="fls:GLV81_12450"/>
<comment type="subcellular location">
    <subcellularLocation>
        <location evidence="1">Membrane</location>
        <topology evidence="1">Multi-pass membrane protein</topology>
    </subcellularLocation>
</comment>
<dbReference type="Pfam" id="PF06271">
    <property type="entry name" value="RDD"/>
    <property type="match status" value="1"/>
</dbReference>
<name>A0A6I6GAX8_9BACT</name>
<dbReference type="EMBL" id="CP046566">
    <property type="protein sequence ID" value="QGW28803.1"/>
    <property type="molecule type" value="Genomic_DNA"/>
</dbReference>
<keyword evidence="3 5" id="KW-1133">Transmembrane helix</keyword>
<evidence type="ECO:0000256" key="2">
    <source>
        <dbReference type="ARBA" id="ARBA00022692"/>
    </source>
</evidence>
<dbReference type="PANTHER" id="PTHR38480">
    <property type="entry name" value="SLR0254 PROTEIN"/>
    <property type="match status" value="1"/>
</dbReference>
<keyword evidence="4 5" id="KW-0472">Membrane</keyword>
<dbReference type="InterPro" id="IPR010432">
    <property type="entry name" value="RDD"/>
</dbReference>
<organism evidence="7 8">
    <name type="scientific">Phnomibacter ginsenosidimutans</name>
    <dbReference type="NCBI Taxonomy" id="2676868"/>
    <lineage>
        <taxon>Bacteria</taxon>
        <taxon>Pseudomonadati</taxon>
        <taxon>Bacteroidota</taxon>
        <taxon>Chitinophagia</taxon>
        <taxon>Chitinophagales</taxon>
        <taxon>Chitinophagaceae</taxon>
        <taxon>Phnomibacter</taxon>
    </lineage>
</organism>
<evidence type="ECO:0000313" key="7">
    <source>
        <dbReference type="EMBL" id="QGW28803.1"/>
    </source>
</evidence>
<sequence length="263" mass="30433">MSQVSVSTPFNIYLEFEIAPFFRRLLAWFLDMLVLMLYARGMKYFLDQVIYGPVEISKGVDVVLVSLPMLLYHLLMETLYQGQSLGKKAMGIRVISIEGGEPRLGQYLMRWLFRLWEWPMFFGYLAMDSYWFVIQVLLTGVLGLVVVVIVAVSNKSQRLGDLAAGTTVVDLRYRYSLADTLFKEIVDENYKVRFPEVMRLSDRDINAIRSVIAYTEKNQQYETAHRVAGKVREVLNIQTDLEVLDFLEKLLSDYNYLATKDKG</sequence>
<dbReference type="Proteomes" id="UP000426027">
    <property type="component" value="Chromosome"/>
</dbReference>